<evidence type="ECO:0000313" key="3">
    <source>
        <dbReference type="Proteomes" id="UP000478052"/>
    </source>
</evidence>
<protein>
    <submittedName>
        <fullName evidence="2">MATH and LRR domain-containing protein PFE0570w-like isoform X5</fullName>
    </submittedName>
</protein>
<dbReference type="Proteomes" id="UP000478052">
    <property type="component" value="Unassembled WGS sequence"/>
</dbReference>
<keyword evidence="1" id="KW-0812">Transmembrane</keyword>
<dbReference type="EMBL" id="VUJU01004072">
    <property type="protein sequence ID" value="KAF0755633.1"/>
    <property type="molecule type" value="Genomic_DNA"/>
</dbReference>
<gene>
    <name evidence="2" type="ORF">FWK35_00025890</name>
</gene>
<keyword evidence="1" id="KW-0472">Membrane</keyword>
<accession>A0A6G0YGN7</accession>
<feature type="transmembrane region" description="Helical" evidence="1">
    <location>
        <begin position="84"/>
        <end position="105"/>
    </location>
</feature>
<keyword evidence="3" id="KW-1185">Reference proteome</keyword>
<name>A0A6G0YGN7_APHCR</name>
<keyword evidence="1" id="KW-1133">Transmembrane helix</keyword>
<proteinExistence type="predicted"/>
<comment type="caution">
    <text evidence="2">The sequence shown here is derived from an EMBL/GenBank/DDBJ whole genome shotgun (WGS) entry which is preliminary data.</text>
</comment>
<evidence type="ECO:0000256" key="1">
    <source>
        <dbReference type="SAM" id="Phobius"/>
    </source>
</evidence>
<evidence type="ECO:0000313" key="2">
    <source>
        <dbReference type="EMBL" id="KAF0755633.1"/>
    </source>
</evidence>
<sequence length="319" mass="36510">MVSRIQLFYKAGLQYLVLKKIPTLIEIGVVVSGSCSLVPKSPTNIFRVSHVRLTFAFYSNILWTLNILNRILSDGVERWKTMDFYLSMVKYIICNVLRIVLYIAAHMMRKCSSLFESLSDDLKTIDKTEDSAEKTIKNRCDAYCFSNHINKNEELNEEKKITNNTVNKLIDKESNSHTNHIDKNEERKEATNIINDVVNELIDNGCYSSRFCQDPTVQKAALTSSKVNSFFTPLKANNKSLKLATKEVTSAFYTFMHNHSFNPMTCTVIIKVHNFIDIEALLVHLEESYEIIKSESAITSSGHITINFTFLENHKNVQV</sequence>
<dbReference type="AlphaFoldDB" id="A0A6G0YGN7"/>
<reference evidence="2 3" key="1">
    <citation type="submission" date="2019-08" db="EMBL/GenBank/DDBJ databases">
        <title>Whole genome of Aphis craccivora.</title>
        <authorList>
            <person name="Voronova N.V."/>
            <person name="Shulinski R.S."/>
            <person name="Bandarenka Y.V."/>
            <person name="Zhorov D.G."/>
            <person name="Warner D."/>
        </authorList>
    </citation>
    <scope>NUCLEOTIDE SEQUENCE [LARGE SCALE GENOMIC DNA]</scope>
    <source>
        <strain evidence="2">180601</strain>
        <tissue evidence="2">Whole Body</tissue>
    </source>
</reference>
<organism evidence="2 3">
    <name type="scientific">Aphis craccivora</name>
    <name type="common">Cowpea aphid</name>
    <dbReference type="NCBI Taxonomy" id="307492"/>
    <lineage>
        <taxon>Eukaryota</taxon>
        <taxon>Metazoa</taxon>
        <taxon>Ecdysozoa</taxon>
        <taxon>Arthropoda</taxon>
        <taxon>Hexapoda</taxon>
        <taxon>Insecta</taxon>
        <taxon>Pterygota</taxon>
        <taxon>Neoptera</taxon>
        <taxon>Paraneoptera</taxon>
        <taxon>Hemiptera</taxon>
        <taxon>Sternorrhyncha</taxon>
        <taxon>Aphidomorpha</taxon>
        <taxon>Aphidoidea</taxon>
        <taxon>Aphididae</taxon>
        <taxon>Aphidini</taxon>
        <taxon>Aphis</taxon>
        <taxon>Aphis</taxon>
    </lineage>
</organism>